<protein>
    <submittedName>
        <fullName evidence="1">Uncharacterized protein</fullName>
    </submittedName>
</protein>
<dbReference type="Proteomes" id="UP001462961">
    <property type="component" value="Unassembled WGS sequence"/>
</dbReference>
<evidence type="ECO:0000313" key="1">
    <source>
        <dbReference type="EMBL" id="MEO1759376.1"/>
    </source>
</evidence>
<organism evidence="1 2">
    <name type="scientific">Paraburkholderia caribensis</name>
    <dbReference type="NCBI Taxonomy" id="75105"/>
    <lineage>
        <taxon>Bacteria</taxon>
        <taxon>Pseudomonadati</taxon>
        <taxon>Pseudomonadota</taxon>
        <taxon>Betaproteobacteria</taxon>
        <taxon>Burkholderiales</taxon>
        <taxon>Burkholderiaceae</taxon>
        <taxon>Paraburkholderia</taxon>
    </lineage>
</organism>
<comment type="caution">
    <text evidence="1">The sequence shown here is derived from an EMBL/GenBank/DDBJ whole genome shotgun (WGS) entry which is preliminary data.</text>
</comment>
<name>A0ABV0EAT2_9BURK</name>
<gene>
    <name evidence="1" type="ORF">VOI32_36400</name>
</gene>
<keyword evidence="2" id="KW-1185">Reference proteome</keyword>
<proteinExistence type="predicted"/>
<sequence>MEGRISSISLTVAEIAGLKSEAVRGRPYTARISVPLAVRLLDRTDRYFDPFAVLDELDYLEGVRPASRTKPESPFKGVHLQPFWHKHFSSSRHLLKNIGVRWNFEGGGNKDLDRMILDVAQKYGEDPDQWINHLVHRLVVSGYEERAARGLTGDWIIFAKHAGANYYLDLATHEEGSAEHAEQLAEKLRSGCFAEFPFLFR</sequence>
<evidence type="ECO:0000313" key="2">
    <source>
        <dbReference type="Proteomes" id="UP001462961"/>
    </source>
</evidence>
<dbReference type="EMBL" id="JAYLVJ010000075">
    <property type="protein sequence ID" value="MEO1759376.1"/>
    <property type="molecule type" value="Genomic_DNA"/>
</dbReference>
<accession>A0ABV0EAT2</accession>
<dbReference type="RefSeq" id="WP_146174451.1">
    <property type="nucleotide sequence ID" value="NZ_CP015958.1"/>
</dbReference>
<reference evidence="1 2" key="1">
    <citation type="submission" date="2024-01" db="EMBL/GenBank/DDBJ databases">
        <title>The diversity of rhizobia nodulating Mimosa spp. in eleven states of Brazil covering several biomes is determined by host plant, location, and edaphic factors.</title>
        <authorList>
            <person name="Rouws L."/>
            <person name="Barauna A."/>
            <person name="Beukes C."/>
            <person name="De Faria S.M."/>
            <person name="Gross E."/>
            <person name="Dos Reis Junior F.B."/>
            <person name="Simon M."/>
            <person name="Maluk M."/>
            <person name="Odee D.W."/>
            <person name="Kenicer G."/>
            <person name="Young J.P.W."/>
            <person name="Reis V.M."/>
            <person name="Zilli J."/>
            <person name="James E.K."/>
        </authorList>
    </citation>
    <scope>NUCLEOTIDE SEQUENCE [LARGE SCALE GENOMIC DNA]</scope>
    <source>
        <strain evidence="1 2">JHI1651</strain>
    </source>
</reference>